<dbReference type="AlphaFoldDB" id="A0A8A4TID7"/>
<evidence type="ECO:0000256" key="1">
    <source>
        <dbReference type="SAM" id="Phobius"/>
    </source>
</evidence>
<dbReference type="EMBL" id="CP071793">
    <property type="protein sequence ID" value="QTD48922.1"/>
    <property type="molecule type" value="Genomic_DNA"/>
</dbReference>
<evidence type="ECO:0000313" key="2">
    <source>
        <dbReference type="EMBL" id="QTD48922.1"/>
    </source>
</evidence>
<organism evidence="2 3">
    <name type="scientific">Sulfidibacter corallicola</name>
    <dbReference type="NCBI Taxonomy" id="2818388"/>
    <lineage>
        <taxon>Bacteria</taxon>
        <taxon>Pseudomonadati</taxon>
        <taxon>Acidobacteriota</taxon>
        <taxon>Holophagae</taxon>
        <taxon>Acanthopleuribacterales</taxon>
        <taxon>Acanthopleuribacteraceae</taxon>
        <taxon>Sulfidibacter</taxon>
    </lineage>
</organism>
<keyword evidence="1" id="KW-1133">Transmembrane helix</keyword>
<dbReference type="KEGG" id="scor:J3U87_25340"/>
<name>A0A8A4TID7_SULCO</name>
<keyword evidence="3" id="KW-1185">Reference proteome</keyword>
<proteinExistence type="predicted"/>
<protein>
    <submittedName>
        <fullName evidence="2">Uncharacterized protein</fullName>
    </submittedName>
</protein>
<feature type="transmembrane region" description="Helical" evidence="1">
    <location>
        <begin position="40"/>
        <end position="60"/>
    </location>
</feature>
<feature type="transmembrane region" description="Helical" evidence="1">
    <location>
        <begin position="67"/>
        <end position="85"/>
    </location>
</feature>
<feature type="transmembrane region" description="Helical" evidence="1">
    <location>
        <begin position="91"/>
        <end position="109"/>
    </location>
</feature>
<keyword evidence="1" id="KW-0812">Transmembrane</keyword>
<dbReference type="RefSeq" id="WP_237378570.1">
    <property type="nucleotide sequence ID" value="NZ_CP071793.1"/>
</dbReference>
<feature type="transmembrane region" description="Helical" evidence="1">
    <location>
        <begin position="7"/>
        <end position="25"/>
    </location>
</feature>
<keyword evidence="1" id="KW-0472">Membrane</keyword>
<reference evidence="2" key="1">
    <citation type="submission" date="2021-03" db="EMBL/GenBank/DDBJ databases">
        <title>Acanthopleuribacteraceae sp. M133.</title>
        <authorList>
            <person name="Wang G."/>
        </authorList>
    </citation>
    <scope>NUCLEOTIDE SEQUENCE</scope>
    <source>
        <strain evidence="2">M133</strain>
    </source>
</reference>
<gene>
    <name evidence="2" type="ORF">J3U87_25340</name>
</gene>
<dbReference type="Proteomes" id="UP000663929">
    <property type="component" value="Chromosome"/>
</dbReference>
<accession>A0A8A4TID7</accession>
<sequence length="110" mass="11645">MIEPITSWPLTLAIHTAAMLLWFRARGLWPIDSEPPRAHLPLVIAASLAAIAAATGWVLMLGLGPGLVTALWATSLIGTALIVTAKVAPDWMPTWVLACVLAGGMHVVFI</sequence>
<evidence type="ECO:0000313" key="3">
    <source>
        <dbReference type="Proteomes" id="UP000663929"/>
    </source>
</evidence>